<dbReference type="EMBL" id="CP000595">
    <property type="protein sequence ID" value="ABO99968.1"/>
    <property type="molecule type" value="Genomic_DNA"/>
</dbReference>
<name>A4S8R7_OSTLU</name>
<proteinExistence type="predicted"/>
<accession>A4S8R7</accession>
<protein>
    <submittedName>
        <fullName evidence="1">Uncharacterized protein</fullName>
    </submittedName>
</protein>
<dbReference type="RefSeq" id="XP_001421675.1">
    <property type="nucleotide sequence ID" value="XM_001421638.1"/>
</dbReference>
<gene>
    <name evidence="1" type="ORF">OSTLU_27944</name>
</gene>
<sequence length="49" mass="5043">MDTRGVVPAMVGTCRLSSNTNTEEGTLTQESGDVRSVEGEVCGAVLVDA</sequence>
<dbReference type="Proteomes" id="UP000001568">
    <property type="component" value="Chromosome 15"/>
</dbReference>
<dbReference type="GeneID" id="5005813"/>
<dbReference type="Gramene" id="ABO99968">
    <property type="protein sequence ID" value="ABO99968"/>
    <property type="gene ID" value="OSTLU_27944"/>
</dbReference>
<organism evidence="1 2">
    <name type="scientific">Ostreococcus lucimarinus (strain CCE9901)</name>
    <dbReference type="NCBI Taxonomy" id="436017"/>
    <lineage>
        <taxon>Eukaryota</taxon>
        <taxon>Viridiplantae</taxon>
        <taxon>Chlorophyta</taxon>
        <taxon>Mamiellophyceae</taxon>
        <taxon>Mamiellales</taxon>
        <taxon>Bathycoccaceae</taxon>
        <taxon>Ostreococcus</taxon>
    </lineage>
</organism>
<dbReference type="AlphaFoldDB" id="A4S8R7"/>
<dbReference type="KEGG" id="olu:OSTLU_27944"/>
<evidence type="ECO:0000313" key="1">
    <source>
        <dbReference type="EMBL" id="ABO99968.1"/>
    </source>
</evidence>
<dbReference type="HOGENOM" id="CLU_3145066_0_0_1"/>
<keyword evidence="2" id="KW-1185">Reference proteome</keyword>
<reference evidence="1 2" key="1">
    <citation type="journal article" date="2007" name="Proc. Natl. Acad. Sci. U.S.A.">
        <title>The tiny eukaryote Ostreococcus provides genomic insights into the paradox of plankton speciation.</title>
        <authorList>
            <person name="Palenik B."/>
            <person name="Grimwood J."/>
            <person name="Aerts A."/>
            <person name="Rouze P."/>
            <person name="Salamov A."/>
            <person name="Putnam N."/>
            <person name="Dupont C."/>
            <person name="Jorgensen R."/>
            <person name="Derelle E."/>
            <person name="Rombauts S."/>
            <person name="Zhou K."/>
            <person name="Otillar R."/>
            <person name="Merchant S.S."/>
            <person name="Podell S."/>
            <person name="Gaasterland T."/>
            <person name="Napoli C."/>
            <person name="Gendler K."/>
            <person name="Manuell A."/>
            <person name="Tai V."/>
            <person name="Vallon O."/>
            <person name="Piganeau G."/>
            <person name="Jancek S."/>
            <person name="Heijde M."/>
            <person name="Jabbari K."/>
            <person name="Bowler C."/>
            <person name="Lohr M."/>
            <person name="Robbens S."/>
            <person name="Werner G."/>
            <person name="Dubchak I."/>
            <person name="Pazour G.J."/>
            <person name="Ren Q."/>
            <person name="Paulsen I."/>
            <person name="Delwiche C."/>
            <person name="Schmutz J."/>
            <person name="Rokhsar D."/>
            <person name="Van de Peer Y."/>
            <person name="Moreau H."/>
            <person name="Grigoriev I.V."/>
        </authorList>
    </citation>
    <scope>NUCLEOTIDE SEQUENCE [LARGE SCALE GENOMIC DNA]</scope>
    <source>
        <strain evidence="1 2">CCE9901</strain>
    </source>
</reference>
<evidence type="ECO:0000313" key="2">
    <source>
        <dbReference type="Proteomes" id="UP000001568"/>
    </source>
</evidence>